<dbReference type="EMBL" id="LWBO01000003">
    <property type="protein sequence ID" value="OQP53205.1"/>
    <property type="molecule type" value="Genomic_DNA"/>
</dbReference>
<organism evidence="1 2">
    <name type="scientific">Niastella koreensis</name>
    <dbReference type="NCBI Taxonomy" id="354356"/>
    <lineage>
        <taxon>Bacteria</taxon>
        <taxon>Pseudomonadati</taxon>
        <taxon>Bacteroidota</taxon>
        <taxon>Chitinophagia</taxon>
        <taxon>Chitinophagales</taxon>
        <taxon>Chitinophagaceae</taxon>
        <taxon>Niastella</taxon>
    </lineage>
</organism>
<accession>A0ABX3P296</accession>
<comment type="caution">
    <text evidence="1">The sequence shown here is derived from an EMBL/GenBank/DDBJ whole genome shotgun (WGS) entry which is preliminary data.</text>
</comment>
<proteinExistence type="predicted"/>
<sequence length="466" mass="52142">MRTLFFIILCLITAHLFSQEKQFEQFIGWRGNSIEVHTVSDKAKQQCGILVANKDNIRVSWVNSHLQIVKQFTIARGYEELLLGGFIKEGKMYVYNQYPEVGEVHAWQLDSATGKVAEDRVVFKNADENTVSAVNCGEHFVYLTIKSNNAELIAHDFTNEHEFSTVSYHFDKDAWEKLVKTAHIKKGLQVGNIELEGECNIPLSACPNKIYCRNDTVLLLMNNELKETNVYCFDLKYKQASLRSVQHFAGFPYKSSADATDNSFLVQDKLLYVRVAKDSMGIQITNFYTGAEIASFKASAKDSLAFKNSSIVHKGAEGSEWFVVAGELYRKILGNYPLITAMPTKSNQLAITIGASSSAVSVARGRSYVPVPLVMPGMLPLHLLMLPVNSGMKKVVPETTLFTMLVDAGSGEPIHATSPATLYKKIDDLSFNLNKPLLGDALFTINGGYNYVYYDKKERKIMVYLL</sequence>
<name>A0ABX3P296_9BACT</name>
<evidence type="ECO:0000313" key="1">
    <source>
        <dbReference type="EMBL" id="OQP53205.1"/>
    </source>
</evidence>
<dbReference type="Proteomes" id="UP000192277">
    <property type="component" value="Unassembled WGS sequence"/>
</dbReference>
<evidence type="ECO:0000313" key="2">
    <source>
        <dbReference type="Proteomes" id="UP000192277"/>
    </source>
</evidence>
<reference evidence="1 2" key="1">
    <citation type="submission" date="2016-04" db="EMBL/GenBank/DDBJ databases">
        <authorList>
            <person name="Chen L."/>
            <person name="Zhuang W."/>
            <person name="Wang G."/>
        </authorList>
    </citation>
    <scope>NUCLEOTIDE SEQUENCE [LARGE SCALE GENOMIC DNA]</scope>
    <source>
        <strain evidence="2">GR20</strain>
    </source>
</reference>
<keyword evidence="2" id="KW-1185">Reference proteome</keyword>
<dbReference type="RefSeq" id="WP_014218254.1">
    <property type="nucleotide sequence ID" value="NZ_LWBO01000003.1"/>
</dbReference>
<gene>
    <name evidence="1" type="ORF">A4D02_22690</name>
</gene>
<protein>
    <submittedName>
        <fullName evidence="1">Uncharacterized protein</fullName>
    </submittedName>
</protein>